<accession>A0A1T5B671</accession>
<protein>
    <recommendedName>
        <fullName evidence="4">Beta/Gamma crystallin</fullName>
    </recommendedName>
</protein>
<dbReference type="EMBL" id="FUYP01000005">
    <property type="protein sequence ID" value="SKB42539.1"/>
    <property type="molecule type" value="Genomic_DNA"/>
</dbReference>
<feature type="signal peptide" evidence="1">
    <location>
        <begin position="1"/>
        <end position="26"/>
    </location>
</feature>
<evidence type="ECO:0000256" key="1">
    <source>
        <dbReference type="SAM" id="SignalP"/>
    </source>
</evidence>
<gene>
    <name evidence="2" type="ORF">SAMN06295937_1005178</name>
</gene>
<dbReference type="OrthoDB" id="8482143at2"/>
<proteinExistence type="predicted"/>
<evidence type="ECO:0008006" key="4">
    <source>
        <dbReference type="Google" id="ProtNLM"/>
    </source>
</evidence>
<evidence type="ECO:0000313" key="2">
    <source>
        <dbReference type="EMBL" id="SKB42539.1"/>
    </source>
</evidence>
<reference evidence="3" key="1">
    <citation type="submission" date="2017-02" db="EMBL/GenBank/DDBJ databases">
        <authorList>
            <person name="Varghese N."/>
            <person name="Submissions S."/>
        </authorList>
    </citation>
    <scope>NUCLEOTIDE SEQUENCE [LARGE SCALE GENOMIC DNA]</scope>
    <source>
        <strain evidence="3">R11H</strain>
    </source>
</reference>
<organism evidence="2 3">
    <name type="scientific">Sphingopyxis flava</name>
    <dbReference type="NCBI Taxonomy" id="1507287"/>
    <lineage>
        <taxon>Bacteria</taxon>
        <taxon>Pseudomonadati</taxon>
        <taxon>Pseudomonadota</taxon>
        <taxon>Alphaproteobacteria</taxon>
        <taxon>Sphingomonadales</taxon>
        <taxon>Sphingomonadaceae</taxon>
        <taxon>Sphingopyxis</taxon>
    </lineage>
</organism>
<evidence type="ECO:0000313" key="3">
    <source>
        <dbReference type="Proteomes" id="UP000190044"/>
    </source>
</evidence>
<dbReference type="PROSITE" id="PS51257">
    <property type="entry name" value="PROKAR_LIPOPROTEIN"/>
    <property type="match status" value="1"/>
</dbReference>
<dbReference type="Proteomes" id="UP000190044">
    <property type="component" value="Unassembled WGS sequence"/>
</dbReference>
<dbReference type="AlphaFoldDB" id="A0A1T5B671"/>
<feature type="chain" id="PRO_5012843491" description="Beta/Gamma crystallin" evidence="1">
    <location>
        <begin position="27"/>
        <end position="134"/>
    </location>
</feature>
<dbReference type="RefSeq" id="WP_079637769.1">
    <property type="nucleotide sequence ID" value="NZ_FUYP01000005.1"/>
</dbReference>
<sequence>MIRHEHLGLAAAIALLLAGCAGPAIPRPAPPGAAATRPAPQGPVPAPITAPRVVQHNSLIGHDVGAAISLFGKPRLDVTEGAGRKLQFAGEACILDVYYYAPRQGAKPLATHVDARAADGRDANIDGCISALKR</sequence>
<name>A0A1T5B671_9SPHN</name>
<keyword evidence="1" id="KW-0732">Signal</keyword>
<keyword evidence="3" id="KW-1185">Reference proteome</keyword>